<evidence type="ECO:0000256" key="2">
    <source>
        <dbReference type="ARBA" id="ARBA00004496"/>
    </source>
</evidence>
<keyword evidence="9" id="KW-1185">Reference proteome</keyword>
<comment type="subcellular location">
    <subcellularLocation>
        <location evidence="2">Cytoplasm</location>
    </subcellularLocation>
    <subcellularLocation>
        <location evidence="1">Nucleus</location>
    </subcellularLocation>
</comment>
<dbReference type="Proteomes" id="UP000242525">
    <property type="component" value="Unassembled WGS sequence"/>
</dbReference>
<feature type="compositionally biased region" description="Acidic residues" evidence="7">
    <location>
        <begin position="157"/>
        <end position="171"/>
    </location>
</feature>
<comment type="similarity">
    <text evidence="3">Belongs to the DIF1/spd1 family.</text>
</comment>
<evidence type="ECO:0000313" key="8">
    <source>
        <dbReference type="EMBL" id="CDO57481.1"/>
    </source>
</evidence>
<evidence type="ECO:0000256" key="6">
    <source>
        <dbReference type="ARBA" id="ARBA00023242"/>
    </source>
</evidence>
<accession>A0A0J9XKA0</accession>
<keyword evidence="5" id="KW-0963">Cytoplasm</keyword>
<protein>
    <recommendedName>
        <fullName evidence="4">Damage-regulated import facilitator 1</fullName>
    </recommendedName>
</protein>
<feature type="compositionally biased region" description="Low complexity" evidence="7">
    <location>
        <begin position="177"/>
        <end position="194"/>
    </location>
</feature>
<comment type="caution">
    <text evidence="8">The sequence shown here is derived from an EMBL/GenBank/DDBJ whole genome shotgun (WGS) entry which is preliminary data.</text>
</comment>
<organism evidence="8 9">
    <name type="scientific">Geotrichum candidum</name>
    <name type="common">Oospora lactis</name>
    <name type="synonym">Dipodascus geotrichum</name>
    <dbReference type="NCBI Taxonomy" id="1173061"/>
    <lineage>
        <taxon>Eukaryota</taxon>
        <taxon>Fungi</taxon>
        <taxon>Dikarya</taxon>
        <taxon>Ascomycota</taxon>
        <taxon>Saccharomycotina</taxon>
        <taxon>Dipodascomycetes</taxon>
        <taxon>Dipodascales</taxon>
        <taxon>Dipodascaceae</taxon>
        <taxon>Geotrichum</taxon>
    </lineage>
</organism>
<dbReference type="Pfam" id="PF08591">
    <property type="entry name" value="RNR_inhib"/>
    <property type="match status" value="1"/>
</dbReference>
<reference evidence="8" key="1">
    <citation type="submission" date="2014-03" db="EMBL/GenBank/DDBJ databases">
        <authorList>
            <person name="Casaregola S."/>
        </authorList>
    </citation>
    <scope>NUCLEOTIDE SEQUENCE [LARGE SCALE GENOMIC DNA]</scope>
    <source>
        <strain evidence="8">CLIB 918</strain>
    </source>
</reference>
<feature type="compositionally biased region" description="Low complexity" evidence="7">
    <location>
        <begin position="40"/>
        <end position="63"/>
    </location>
</feature>
<evidence type="ECO:0000256" key="1">
    <source>
        <dbReference type="ARBA" id="ARBA00004123"/>
    </source>
</evidence>
<name>A0A0J9XKA0_GEOCN</name>
<feature type="region of interest" description="Disordered" evidence="7">
    <location>
        <begin position="152"/>
        <end position="194"/>
    </location>
</feature>
<proteinExistence type="inferred from homology"/>
<keyword evidence="6" id="KW-0539">Nucleus</keyword>
<dbReference type="AlphaFoldDB" id="A0A0J9XKA0"/>
<dbReference type="GO" id="GO:0005634">
    <property type="term" value="C:nucleus"/>
    <property type="evidence" value="ECO:0007669"/>
    <property type="project" value="UniProtKB-SubCell"/>
</dbReference>
<evidence type="ECO:0000256" key="5">
    <source>
        <dbReference type="ARBA" id="ARBA00022490"/>
    </source>
</evidence>
<dbReference type="GO" id="GO:0005737">
    <property type="term" value="C:cytoplasm"/>
    <property type="evidence" value="ECO:0007669"/>
    <property type="project" value="UniProtKB-SubCell"/>
</dbReference>
<evidence type="ECO:0000256" key="4">
    <source>
        <dbReference type="ARBA" id="ARBA00021625"/>
    </source>
</evidence>
<evidence type="ECO:0000313" key="9">
    <source>
        <dbReference type="Proteomes" id="UP000242525"/>
    </source>
</evidence>
<gene>
    <name evidence="8" type="ORF">BN980_GECA22s00505g</name>
</gene>
<sequence>MPHESKRIFTDNYYTPRLPEDPNMPSVTSNRLPGDYNVISPHHPQQPQNPQQPQQPQQSGSSFPPIPDDIQARLLHVGMRVRKNVAEGHRNTGGSIPSYQPNFGVHTTATFYGDSPHQQEQAAVLATRIISAPAVFNTTPVPAACTNRLHLKRGRDDDDDDDDTDDDDDAMDTGFPLASTNATSTASFAGSSSARRLGSESAAKVFYVPASQQQQESFTEDFEDATFLAARDSLS</sequence>
<dbReference type="EMBL" id="CCBN010000022">
    <property type="protein sequence ID" value="CDO57481.1"/>
    <property type="molecule type" value="Genomic_DNA"/>
</dbReference>
<evidence type="ECO:0000256" key="7">
    <source>
        <dbReference type="SAM" id="MobiDB-lite"/>
    </source>
</evidence>
<evidence type="ECO:0000256" key="3">
    <source>
        <dbReference type="ARBA" id="ARBA00005459"/>
    </source>
</evidence>
<feature type="region of interest" description="Disordered" evidence="7">
    <location>
        <begin position="1"/>
        <end position="68"/>
    </location>
</feature>
<dbReference type="InterPro" id="IPR013900">
    <property type="entry name" value="RNR_inhibitor"/>
</dbReference>